<gene>
    <name evidence="2" type="ORF">BGZ99_005557</name>
</gene>
<comment type="caution">
    <text evidence="2">The sequence shown here is derived from an EMBL/GenBank/DDBJ whole genome shotgun (WGS) entry which is preliminary data.</text>
</comment>
<protein>
    <submittedName>
        <fullName evidence="2">Uncharacterized protein</fullName>
    </submittedName>
</protein>
<reference evidence="2" key="1">
    <citation type="journal article" date="2020" name="Fungal Divers.">
        <title>Resolving the Mortierellaceae phylogeny through synthesis of multi-gene phylogenetics and phylogenomics.</title>
        <authorList>
            <person name="Vandepol N."/>
            <person name="Liber J."/>
            <person name="Desiro A."/>
            <person name="Na H."/>
            <person name="Kennedy M."/>
            <person name="Barry K."/>
            <person name="Grigoriev I.V."/>
            <person name="Miller A.N."/>
            <person name="O'Donnell K."/>
            <person name="Stajich J.E."/>
            <person name="Bonito G."/>
        </authorList>
    </citation>
    <scope>NUCLEOTIDE SEQUENCE</scope>
    <source>
        <strain evidence="2">REB-010B</strain>
    </source>
</reference>
<evidence type="ECO:0000313" key="2">
    <source>
        <dbReference type="EMBL" id="KAG0318657.1"/>
    </source>
</evidence>
<keyword evidence="3" id="KW-1185">Reference proteome</keyword>
<feature type="region of interest" description="Disordered" evidence="1">
    <location>
        <begin position="54"/>
        <end position="81"/>
    </location>
</feature>
<name>A0A9P6REY8_9FUNG</name>
<feature type="compositionally biased region" description="Polar residues" evidence="1">
    <location>
        <begin position="54"/>
        <end position="68"/>
    </location>
</feature>
<evidence type="ECO:0000256" key="1">
    <source>
        <dbReference type="SAM" id="MobiDB-lite"/>
    </source>
</evidence>
<sequence>MADNIHHLNDDQFRYFGVTTQLDKEMLYGKTSFDEESTDQALDDYFFDTPQKEMTANNSSQKKSTNSPFEKDSLDDGGLKDEKDEDAVTVVQERSHHPLNMAFRKAERNVDSNQARKPLKQRIVQEKNSPLKDLYEYAAKLPKDCQPASEADQTSSFSKRILDELVTRMEITEEAQVLFFQVIGKKCTFYIMRRSETVCVAVEMAKIKFAYTISDVLVGFEEDVRRWLLVDRTFQNHSSVSNATKVK</sequence>
<dbReference type="AlphaFoldDB" id="A0A9P6REY8"/>
<dbReference type="OrthoDB" id="2382950at2759"/>
<dbReference type="EMBL" id="JAAAIP010000360">
    <property type="protein sequence ID" value="KAG0318657.1"/>
    <property type="molecule type" value="Genomic_DNA"/>
</dbReference>
<accession>A0A9P6REY8</accession>
<feature type="compositionally biased region" description="Basic and acidic residues" evidence="1">
    <location>
        <begin position="69"/>
        <end position="81"/>
    </location>
</feature>
<organism evidence="2 3">
    <name type="scientific">Dissophora globulifera</name>
    <dbReference type="NCBI Taxonomy" id="979702"/>
    <lineage>
        <taxon>Eukaryota</taxon>
        <taxon>Fungi</taxon>
        <taxon>Fungi incertae sedis</taxon>
        <taxon>Mucoromycota</taxon>
        <taxon>Mortierellomycotina</taxon>
        <taxon>Mortierellomycetes</taxon>
        <taxon>Mortierellales</taxon>
        <taxon>Mortierellaceae</taxon>
        <taxon>Dissophora</taxon>
    </lineage>
</organism>
<proteinExistence type="predicted"/>
<dbReference type="Proteomes" id="UP000738325">
    <property type="component" value="Unassembled WGS sequence"/>
</dbReference>
<evidence type="ECO:0000313" key="3">
    <source>
        <dbReference type="Proteomes" id="UP000738325"/>
    </source>
</evidence>